<dbReference type="EMBL" id="JAHWDF010000004">
    <property type="protein sequence ID" value="MBW2961305.1"/>
    <property type="molecule type" value="Genomic_DNA"/>
</dbReference>
<accession>A0ABS6W0E8</accession>
<protein>
    <recommendedName>
        <fullName evidence="3">Helix-turn-helix domain-containing protein</fullName>
    </recommendedName>
</protein>
<comment type="caution">
    <text evidence="1">The sequence shown here is derived from an EMBL/GenBank/DDBJ whole genome shotgun (WGS) entry which is preliminary data.</text>
</comment>
<gene>
    <name evidence="1" type="ORF">KW502_05785</name>
</gene>
<name>A0ABS6W0E8_9FLAO</name>
<reference evidence="1 2" key="1">
    <citation type="submission" date="2021-07" db="EMBL/GenBank/DDBJ databases">
        <title>Mesonia aestuariivivens sp. nov., isolated from a tidal flat.</title>
        <authorList>
            <person name="Kim Y.-O."/>
            <person name="Yoon J.-H."/>
        </authorList>
    </citation>
    <scope>NUCLEOTIDE SEQUENCE [LARGE SCALE GENOMIC DNA]</scope>
    <source>
        <strain evidence="1 2">JHPTF-M18</strain>
    </source>
</reference>
<proteinExistence type="predicted"/>
<organism evidence="1 2">
    <name type="scientific">Mesonia aestuariivivens</name>
    <dbReference type="NCBI Taxonomy" id="2796128"/>
    <lineage>
        <taxon>Bacteria</taxon>
        <taxon>Pseudomonadati</taxon>
        <taxon>Bacteroidota</taxon>
        <taxon>Flavobacteriia</taxon>
        <taxon>Flavobacteriales</taxon>
        <taxon>Flavobacteriaceae</taxon>
        <taxon>Mesonia</taxon>
    </lineage>
</organism>
<evidence type="ECO:0000313" key="2">
    <source>
        <dbReference type="Proteomes" id="UP000719267"/>
    </source>
</evidence>
<evidence type="ECO:0008006" key="3">
    <source>
        <dbReference type="Google" id="ProtNLM"/>
    </source>
</evidence>
<dbReference type="RefSeq" id="WP_219039585.1">
    <property type="nucleotide sequence ID" value="NZ_JAHWDF010000004.1"/>
</dbReference>
<sequence length="81" mass="9290">MEDQSQLEKLRQTLIKVAEASPAGSHIEVAERMKKSPSYIYKIRVGINAKVDNEGNRKLIQKAIDAYRTIIEREQKKYASL</sequence>
<keyword evidence="2" id="KW-1185">Reference proteome</keyword>
<dbReference type="Proteomes" id="UP000719267">
    <property type="component" value="Unassembled WGS sequence"/>
</dbReference>
<evidence type="ECO:0000313" key="1">
    <source>
        <dbReference type="EMBL" id="MBW2961305.1"/>
    </source>
</evidence>